<dbReference type="PANTHER" id="PTHR40280">
    <property type="entry name" value="BLR6907 PROTEIN"/>
    <property type="match status" value="1"/>
</dbReference>
<dbReference type="OrthoDB" id="8987621at2"/>
<dbReference type="Proteomes" id="UP000214603">
    <property type="component" value="Unassembled WGS sequence"/>
</dbReference>
<dbReference type="Gene3D" id="3.10.180.10">
    <property type="entry name" value="2,3-Dihydroxybiphenyl 1,2-Dioxygenase, domain 1"/>
    <property type="match status" value="1"/>
</dbReference>
<dbReference type="AlphaFoldDB" id="A0A225M8K2"/>
<protein>
    <recommendedName>
        <fullName evidence="1">VOC domain-containing protein</fullName>
    </recommendedName>
</protein>
<dbReference type="CDD" id="cd06587">
    <property type="entry name" value="VOC"/>
    <property type="match status" value="1"/>
</dbReference>
<evidence type="ECO:0000259" key="1">
    <source>
        <dbReference type="PROSITE" id="PS51819"/>
    </source>
</evidence>
<evidence type="ECO:0000313" key="2">
    <source>
        <dbReference type="EMBL" id="OWT57674.1"/>
    </source>
</evidence>
<dbReference type="EMBL" id="NJIH01000009">
    <property type="protein sequence ID" value="OWT57674.1"/>
    <property type="molecule type" value="Genomic_DNA"/>
</dbReference>
<keyword evidence="3" id="KW-1185">Reference proteome</keyword>
<dbReference type="SUPFAM" id="SSF54593">
    <property type="entry name" value="Glyoxalase/Bleomycin resistance protein/Dihydroxybiphenyl dioxygenase"/>
    <property type="match status" value="1"/>
</dbReference>
<comment type="caution">
    <text evidence="2">The sequence shown here is derived from an EMBL/GenBank/DDBJ whole genome shotgun (WGS) entry which is preliminary data.</text>
</comment>
<gene>
    <name evidence="2" type="ORF">CEY11_16680</name>
</gene>
<name>A0A225M8K2_9BURK</name>
<reference evidence="3" key="1">
    <citation type="submission" date="2017-06" db="EMBL/GenBank/DDBJ databases">
        <title>Herbaspirillum phytohormonus sp. nov., isolated from the root nodule of Robinia pseudoacacia in lead-zinc mine.</title>
        <authorList>
            <person name="Fan M."/>
            <person name="Lin Y."/>
        </authorList>
    </citation>
    <scope>NUCLEOTIDE SEQUENCE [LARGE SCALE GENOMIC DNA]</scope>
    <source>
        <strain evidence="3">SC-089</strain>
    </source>
</reference>
<sequence>MEHPYDRSAEDTGNIIAYEHLNTRVPDQLLATVFYLTGLGLTRDPYVMPHVANMWVNIGSSQFHLPTGSPQVLGGHVGVVVPSRQALRERMEAVRPLLAGTRYMAHETSQYLELTSPWGNVYRCFEASPEPGSVMLGVLYVQQDVAVGSAAAIARFYREVLGARADVVDDAEGVTAHVASGSGQTLRFHEKAGPLPAYEGAHVAIYLADFSRPYRWLLQRGLITEESNRHQYRYQDIVDVESGAVLTVLEHEMRSLKHPYYGRQLVNRDVSQTGRHYVPGQDDFRWRRA</sequence>
<dbReference type="PROSITE" id="PS51819">
    <property type="entry name" value="VOC"/>
    <property type="match status" value="1"/>
</dbReference>
<dbReference type="InterPro" id="IPR029068">
    <property type="entry name" value="Glyas_Bleomycin-R_OHBP_Dase"/>
</dbReference>
<dbReference type="PANTHER" id="PTHR40280:SF1">
    <property type="entry name" value="VOC DOMAIN-CONTAINING PROTEIN"/>
    <property type="match status" value="1"/>
</dbReference>
<dbReference type="RefSeq" id="WP_088604678.1">
    <property type="nucleotide sequence ID" value="NZ_NJIH01000009.1"/>
</dbReference>
<dbReference type="InterPro" id="IPR004360">
    <property type="entry name" value="Glyas_Fos-R_dOase_dom"/>
</dbReference>
<proteinExistence type="predicted"/>
<evidence type="ECO:0000313" key="3">
    <source>
        <dbReference type="Proteomes" id="UP000214603"/>
    </source>
</evidence>
<organism evidence="2 3">
    <name type="scientific">Candidimonas nitroreducens</name>
    <dbReference type="NCBI Taxonomy" id="683354"/>
    <lineage>
        <taxon>Bacteria</taxon>
        <taxon>Pseudomonadati</taxon>
        <taxon>Pseudomonadota</taxon>
        <taxon>Betaproteobacteria</taxon>
        <taxon>Burkholderiales</taxon>
        <taxon>Alcaligenaceae</taxon>
        <taxon>Candidimonas</taxon>
    </lineage>
</organism>
<accession>A0A225M8K2</accession>
<dbReference type="InterPro" id="IPR037523">
    <property type="entry name" value="VOC_core"/>
</dbReference>
<dbReference type="Pfam" id="PF00903">
    <property type="entry name" value="Glyoxalase"/>
    <property type="match status" value="1"/>
</dbReference>
<feature type="domain" description="VOC" evidence="1">
    <location>
        <begin position="137"/>
        <end position="251"/>
    </location>
</feature>